<sequence length="103" mass="11858">MVMSDPVSTCNSKCLPLMRIAVLILMFIERTVSMEVKIATKSALRFIIIRIRVLCLRLRRQVIFGQSVSFRLLDLTCPSFIAFNHIQVGNEAPKFIVFIHQMM</sequence>
<dbReference type="AlphaFoldDB" id="A0A564Z7D3"/>
<evidence type="ECO:0000313" key="1">
    <source>
        <dbReference type="EMBL" id="VUZ55421.1"/>
    </source>
</evidence>
<evidence type="ECO:0000313" key="2">
    <source>
        <dbReference type="Proteomes" id="UP000321570"/>
    </source>
</evidence>
<protein>
    <submittedName>
        <fullName evidence="1">Uncharacterized protein</fullName>
    </submittedName>
</protein>
<dbReference type="EMBL" id="CABIJS010000693">
    <property type="protein sequence ID" value="VUZ55421.1"/>
    <property type="molecule type" value="Genomic_DNA"/>
</dbReference>
<accession>A0A564Z7D3</accession>
<organism evidence="1 2">
    <name type="scientific">Hymenolepis diminuta</name>
    <name type="common">Rat tapeworm</name>
    <dbReference type="NCBI Taxonomy" id="6216"/>
    <lineage>
        <taxon>Eukaryota</taxon>
        <taxon>Metazoa</taxon>
        <taxon>Spiralia</taxon>
        <taxon>Lophotrochozoa</taxon>
        <taxon>Platyhelminthes</taxon>
        <taxon>Cestoda</taxon>
        <taxon>Eucestoda</taxon>
        <taxon>Cyclophyllidea</taxon>
        <taxon>Hymenolepididae</taxon>
        <taxon>Hymenolepis</taxon>
    </lineage>
</organism>
<reference evidence="1 2" key="1">
    <citation type="submission" date="2019-07" db="EMBL/GenBank/DDBJ databases">
        <authorList>
            <person name="Jastrzebski P J."/>
            <person name="Paukszto L."/>
            <person name="Jastrzebski P J."/>
        </authorList>
    </citation>
    <scope>NUCLEOTIDE SEQUENCE [LARGE SCALE GENOMIC DNA]</scope>
    <source>
        <strain evidence="1 2">WMS-il1</strain>
    </source>
</reference>
<proteinExistence type="predicted"/>
<gene>
    <name evidence="1" type="ORF">WMSIL1_LOCUS13288</name>
</gene>
<dbReference type="Proteomes" id="UP000321570">
    <property type="component" value="Unassembled WGS sequence"/>
</dbReference>
<keyword evidence="2" id="KW-1185">Reference proteome</keyword>
<name>A0A564Z7D3_HYMDI</name>